<dbReference type="GO" id="GO:0016236">
    <property type="term" value="P:macroautophagy"/>
    <property type="evidence" value="ECO:0007669"/>
    <property type="project" value="UniProtKB-ARBA"/>
</dbReference>
<evidence type="ECO:0000256" key="1">
    <source>
        <dbReference type="ARBA" id="ARBA00009674"/>
    </source>
</evidence>
<dbReference type="InterPro" id="IPR036388">
    <property type="entry name" value="WH-like_DNA-bd_sf"/>
</dbReference>
<dbReference type="PANTHER" id="PTHR13149">
    <property type="entry name" value="VACUOLAR PROTEIN SORTING-ASSOCIATED PROTEIN VPS25"/>
    <property type="match status" value="1"/>
</dbReference>
<dbReference type="SUPFAM" id="SSF46785">
    <property type="entry name" value="Winged helix' DNA-binding domain"/>
    <property type="match status" value="2"/>
</dbReference>
<comment type="similarity">
    <text evidence="1">Belongs to the VPS25 family.</text>
</comment>
<dbReference type="AlphaFoldDB" id="A0A1V9YFK9"/>
<protein>
    <recommendedName>
        <fullName evidence="4">ESCRT-II complex subunit VPS25</fullName>
    </recommendedName>
</protein>
<dbReference type="GO" id="GO:0005198">
    <property type="term" value="F:structural molecule activity"/>
    <property type="evidence" value="ECO:0007669"/>
    <property type="project" value="TreeGrafter"/>
</dbReference>
<proteinExistence type="inferred from homology"/>
<evidence type="ECO:0000256" key="2">
    <source>
        <dbReference type="ARBA" id="ARBA00022448"/>
    </source>
</evidence>
<keyword evidence="2" id="KW-0813">Transport</keyword>
<dbReference type="Gene3D" id="1.10.10.570">
    <property type="entry name" value="Winged helix' DNA-binding domain. Chain C. Domain 1"/>
    <property type="match status" value="1"/>
</dbReference>
<dbReference type="Pfam" id="PF05871">
    <property type="entry name" value="ESCRT-II"/>
    <property type="match status" value="1"/>
</dbReference>
<accession>A0A1V9YFK9</accession>
<dbReference type="InterPro" id="IPR036390">
    <property type="entry name" value="WH_DNA-bd_sf"/>
</dbReference>
<evidence type="ECO:0000256" key="4">
    <source>
        <dbReference type="ARBA" id="ARBA00030094"/>
    </source>
</evidence>
<evidence type="ECO:0000256" key="3">
    <source>
        <dbReference type="ARBA" id="ARBA00022927"/>
    </source>
</evidence>
<dbReference type="GO" id="GO:0000814">
    <property type="term" value="C:ESCRT II complex"/>
    <property type="evidence" value="ECO:0007669"/>
    <property type="project" value="InterPro"/>
</dbReference>
<dbReference type="GO" id="GO:0042803">
    <property type="term" value="F:protein homodimerization activity"/>
    <property type="evidence" value="ECO:0007669"/>
    <property type="project" value="TreeGrafter"/>
</dbReference>
<comment type="caution">
    <text evidence="5">The sequence shown here is derived from an EMBL/GenBank/DDBJ whole genome shotgun (WGS) entry which is preliminary data.</text>
</comment>
<keyword evidence="6" id="KW-1185">Reference proteome</keyword>
<dbReference type="EMBL" id="JNBR01001854">
    <property type="protein sequence ID" value="OQR84489.1"/>
    <property type="molecule type" value="Genomic_DNA"/>
</dbReference>
<sequence>MTTAPAPATTFTFPEHYHFPPFFTLQPIRSTREKQLILWKALVVDYHRALNQPIFTPNTTPIFENRDISRKLSMEARHAVVSYLVRCGNAEWEDDTHTRCRIFWKSPAEWAAEIYAFAQERGMLNNVYTLFELHAGEETQGASFYGIESWLLRKALEVLEHEAKAAIIHGDTPENDGVKFLATA</sequence>
<dbReference type="Proteomes" id="UP000243579">
    <property type="component" value="Unassembled WGS sequence"/>
</dbReference>
<reference evidence="5 6" key="1">
    <citation type="journal article" date="2014" name="Genome Biol. Evol.">
        <title>The secreted proteins of Achlya hypogyna and Thraustotheca clavata identify the ancestral oomycete secretome and reveal gene acquisitions by horizontal gene transfer.</title>
        <authorList>
            <person name="Misner I."/>
            <person name="Blouin N."/>
            <person name="Leonard G."/>
            <person name="Richards T.A."/>
            <person name="Lane C.E."/>
        </authorList>
    </citation>
    <scope>NUCLEOTIDE SEQUENCE [LARGE SCALE GENOMIC DNA]</scope>
    <source>
        <strain evidence="5 6">ATCC 48635</strain>
    </source>
</reference>
<dbReference type="GO" id="GO:0043328">
    <property type="term" value="P:protein transport to vacuole involved in ubiquitin-dependent protein catabolic process via the multivesicular body sorting pathway"/>
    <property type="evidence" value="ECO:0007669"/>
    <property type="project" value="TreeGrafter"/>
</dbReference>
<dbReference type="STRING" id="1202772.A0A1V9YFK9"/>
<name>A0A1V9YFK9_ACHHY</name>
<keyword evidence="3" id="KW-0653">Protein transport</keyword>
<dbReference type="Gene3D" id="1.10.10.10">
    <property type="entry name" value="Winged helix-like DNA-binding domain superfamily/Winged helix DNA-binding domain"/>
    <property type="match status" value="1"/>
</dbReference>
<dbReference type="InterPro" id="IPR014041">
    <property type="entry name" value="ESCRT-II_cplx_Vps25-sub_N"/>
</dbReference>
<dbReference type="FunFam" id="1.10.10.10:FF:000141">
    <property type="entry name" value="vacuolar protein-sorting-associated protein 25"/>
    <property type="match status" value="1"/>
</dbReference>
<dbReference type="InterPro" id="IPR008570">
    <property type="entry name" value="ESCRT-II_cplx_Vps25-sub"/>
</dbReference>
<gene>
    <name evidence="5" type="ORF">ACHHYP_13295</name>
</gene>
<dbReference type="OrthoDB" id="245150at2759"/>
<organism evidence="5 6">
    <name type="scientific">Achlya hypogyna</name>
    <name type="common">Oomycete</name>
    <name type="synonym">Protoachlya hypogyna</name>
    <dbReference type="NCBI Taxonomy" id="1202772"/>
    <lineage>
        <taxon>Eukaryota</taxon>
        <taxon>Sar</taxon>
        <taxon>Stramenopiles</taxon>
        <taxon>Oomycota</taxon>
        <taxon>Saprolegniomycetes</taxon>
        <taxon>Saprolegniales</taxon>
        <taxon>Achlyaceae</taxon>
        <taxon>Achlya</taxon>
    </lineage>
</organism>
<evidence type="ECO:0000313" key="5">
    <source>
        <dbReference type="EMBL" id="OQR84489.1"/>
    </source>
</evidence>
<dbReference type="PANTHER" id="PTHR13149:SF0">
    <property type="entry name" value="VACUOLAR PROTEIN-SORTING-ASSOCIATED PROTEIN 25"/>
    <property type="match status" value="1"/>
</dbReference>
<evidence type="ECO:0000313" key="6">
    <source>
        <dbReference type="Proteomes" id="UP000243579"/>
    </source>
</evidence>